<feature type="transmembrane region" description="Helical" evidence="1">
    <location>
        <begin position="224"/>
        <end position="241"/>
    </location>
</feature>
<evidence type="ECO:0000313" key="3">
    <source>
        <dbReference type="Proteomes" id="UP001595756"/>
    </source>
</evidence>
<feature type="transmembrane region" description="Helical" evidence="1">
    <location>
        <begin position="202"/>
        <end position="217"/>
    </location>
</feature>
<protein>
    <recommendedName>
        <fullName evidence="4">Glycosyltransferase RgtA/B/C/D-like domain-containing protein</fullName>
    </recommendedName>
</protein>
<keyword evidence="1" id="KW-0812">Transmembrane</keyword>
<feature type="transmembrane region" description="Helical" evidence="1">
    <location>
        <begin position="375"/>
        <end position="393"/>
    </location>
</feature>
<proteinExistence type="predicted"/>
<evidence type="ECO:0000313" key="2">
    <source>
        <dbReference type="EMBL" id="MFC4296737.1"/>
    </source>
</evidence>
<evidence type="ECO:0000256" key="1">
    <source>
        <dbReference type="SAM" id="Phobius"/>
    </source>
</evidence>
<feature type="transmembrane region" description="Helical" evidence="1">
    <location>
        <begin position="21"/>
        <end position="40"/>
    </location>
</feature>
<feature type="transmembrane region" description="Helical" evidence="1">
    <location>
        <begin position="133"/>
        <end position="151"/>
    </location>
</feature>
<keyword evidence="1" id="KW-1133">Transmembrane helix</keyword>
<comment type="caution">
    <text evidence="2">The sequence shown here is derived from an EMBL/GenBank/DDBJ whole genome shotgun (WGS) entry which is preliminary data.</text>
</comment>
<name>A0ABV8RV70_9BURK</name>
<gene>
    <name evidence="2" type="ORF">ACFO0J_01625</name>
</gene>
<reference evidence="3" key="1">
    <citation type="journal article" date="2019" name="Int. J. Syst. Evol. Microbiol.">
        <title>The Global Catalogue of Microorganisms (GCM) 10K type strain sequencing project: providing services to taxonomists for standard genome sequencing and annotation.</title>
        <authorList>
            <consortium name="The Broad Institute Genomics Platform"/>
            <consortium name="The Broad Institute Genome Sequencing Center for Infectious Disease"/>
            <person name="Wu L."/>
            <person name="Ma J."/>
        </authorList>
    </citation>
    <scope>NUCLEOTIDE SEQUENCE [LARGE SCALE GENOMIC DNA]</scope>
    <source>
        <strain evidence="3">CGMCC 1.19029</strain>
    </source>
</reference>
<accession>A0ABV8RV70</accession>
<keyword evidence="3" id="KW-1185">Reference proteome</keyword>
<feature type="transmembrane region" description="Helical" evidence="1">
    <location>
        <begin position="349"/>
        <end position="369"/>
    </location>
</feature>
<feature type="transmembrane region" description="Helical" evidence="1">
    <location>
        <begin position="261"/>
        <end position="277"/>
    </location>
</feature>
<dbReference type="EMBL" id="JBHSDY010000001">
    <property type="protein sequence ID" value="MFC4296737.1"/>
    <property type="molecule type" value="Genomic_DNA"/>
</dbReference>
<dbReference type="RefSeq" id="WP_376811316.1">
    <property type="nucleotide sequence ID" value="NZ_JBHSDY010000001.1"/>
</dbReference>
<evidence type="ECO:0008006" key="4">
    <source>
        <dbReference type="Google" id="ProtNLM"/>
    </source>
</evidence>
<feature type="transmembrane region" description="Helical" evidence="1">
    <location>
        <begin position="413"/>
        <end position="433"/>
    </location>
</feature>
<dbReference type="Proteomes" id="UP001595756">
    <property type="component" value="Unassembled WGS sequence"/>
</dbReference>
<feature type="transmembrane region" description="Helical" evidence="1">
    <location>
        <begin position="314"/>
        <end position="337"/>
    </location>
</feature>
<keyword evidence="1" id="KW-0472">Membrane</keyword>
<organism evidence="2 3">
    <name type="scientific">Castellaniella hirudinis</name>
    <dbReference type="NCBI Taxonomy" id="1144617"/>
    <lineage>
        <taxon>Bacteria</taxon>
        <taxon>Pseudomonadati</taxon>
        <taxon>Pseudomonadota</taxon>
        <taxon>Betaproteobacteria</taxon>
        <taxon>Burkholderiales</taxon>
        <taxon>Alcaligenaceae</taxon>
        <taxon>Castellaniella</taxon>
    </lineage>
</organism>
<sequence length="559" mass="61792">METDKNTEHRPAGYQIQAGDLLSALVLGVFVALLIAGSRLPLYSDEVVTKWIHARFFELGGISSSLLPQCQTAFSSPLPWAYYPGATFFSVLYGSLSPLGLRLTGVALALVIVAGFSFWVWSSTRNVRGALRLLSPLVVLLTLGVLPFIWVMARPEQWLTLGLMFFCMTAIASQKSNGKGQWIWIVFYLPVASAFFFVHPKSIFFTPVVLLAAWFVARRPITRLLLITAVSLLAYVTYRWGVAVSACSEAPEAQAALSSNFLNPVLLLSSPVSFLLGGGSNFLRAPGQIAEHAVFAATFQSGWLPPMAVSGVTVWMAAISRFLITVVIFGALASSLLRLPMIWLRRRSVSLQVMLGAALALGLCANFFFYQLWPFYGAAQVLPLVLMLLLLMLPEHAPSWLWRPSVQIIRNAYLLFALTSMAIFAAYVVPEVWKRSNLPEVSVPGQWLSVPVLDFGRQRETIRTLAHQCGIQGDDAEHLVVDHLTYYAFNKLRQPIHALYISEKTYGGDLLGEKLVPFLESIKSPGVIAKCDYIPVALFDLPRFREGGYCCVPIPPKKK</sequence>
<feature type="transmembrane region" description="Helical" evidence="1">
    <location>
        <begin position="99"/>
        <end position="121"/>
    </location>
</feature>